<keyword evidence="3" id="KW-1185">Reference proteome</keyword>
<evidence type="ECO:0000313" key="2">
    <source>
        <dbReference type="EMBL" id="MDI6102995.1"/>
    </source>
</evidence>
<reference evidence="2 3" key="1">
    <citation type="submission" date="2023-05" db="EMBL/GenBank/DDBJ databases">
        <title>Actinoplanes sp. NEAU-A12 genome sequencing.</title>
        <authorList>
            <person name="Wang Z.-S."/>
        </authorList>
    </citation>
    <scope>NUCLEOTIDE SEQUENCE [LARGE SCALE GENOMIC DNA]</scope>
    <source>
        <strain evidence="2 3">NEAU-A12</strain>
    </source>
</reference>
<evidence type="ECO:0000313" key="3">
    <source>
        <dbReference type="Proteomes" id="UP001241758"/>
    </source>
</evidence>
<comment type="caution">
    <text evidence="2">The sequence shown here is derived from an EMBL/GenBank/DDBJ whole genome shotgun (WGS) entry which is preliminary data.</text>
</comment>
<feature type="region of interest" description="Disordered" evidence="1">
    <location>
        <begin position="1"/>
        <end position="23"/>
    </location>
</feature>
<name>A0ABT6WTQ0_9ACTN</name>
<gene>
    <name evidence="2" type="ORF">QLQ12_30715</name>
</gene>
<dbReference type="EMBL" id="JASCTH010000023">
    <property type="protein sequence ID" value="MDI6102995.1"/>
    <property type="molecule type" value="Genomic_DNA"/>
</dbReference>
<proteinExistence type="predicted"/>
<organism evidence="2 3">
    <name type="scientific">Actinoplanes sandaracinus</name>
    <dbReference type="NCBI Taxonomy" id="3045177"/>
    <lineage>
        <taxon>Bacteria</taxon>
        <taxon>Bacillati</taxon>
        <taxon>Actinomycetota</taxon>
        <taxon>Actinomycetes</taxon>
        <taxon>Micromonosporales</taxon>
        <taxon>Micromonosporaceae</taxon>
        <taxon>Actinoplanes</taxon>
    </lineage>
</organism>
<accession>A0ABT6WTQ0</accession>
<evidence type="ECO:0000256" key="1">
    <source>
        <dbReference type="SAM" id="MobiDB-lite"/>
    </source>
</evidence>
<sequence>MRSALVDLSTHHDNRGLQPPGTDGDYGFNVWRNTFPAEELPPPGSTVTVAGVPFAFPAPAAGGDNVRCRGQRIAVPAGSYDWIYLLGAAERRTEDVVTLHYADGSTGTAHLRMSDFWPQTPDRFGEPLAFRTSAMRYPRHTHADHAPSIWQQRVPVTGPGELVAVRLPDNPGMHVFAITVVADPEARHAR</sequence>
<protein>
    <submittedName>
        <fullName evidence="2">Uncharacterized protein</fullName>
    </submittedName>
</protein>
<dbReference type="Proteomes" id="UP001241758">
    <property type="component" value="Unassembled WGS sequence"/>
</dbReference>